<evidence type="ECO:0000256" key="1">
    <source>
        <dbReference type="SAM" id="Phobius"/>
    </source>
</evidence>
<feature type="transmembrane region" description="Helical" evidence="1">
    <location>
        <begin position="37"/>
        <end position="56"/>
    </location>
</feature>
<sequence length="57" mass="6048">MGSGAGVIIAMPLFLYLALMTLLCVKVGDKTSWKVGWLMAAGSVFMPLALFVAFLVP</sequence>
<evidence type="ECO:0000313" key="3">
    <source>
        <dbReference type="Proteomes" id="UP000637788"/>
    </source>
</evidence>
<proteinExistence type="predicted"/>
<feature type="transmembrane region" description="Helical" evidence="1">
    <location>
        <begin position="6"/>
        <end position="25"/>
    </location>
</feature>
<organism evidence="2 3">
    <name type="scientific">Streptomyces flaveus</name>
    <dbReference type="NCBI Taxonomy" id="66370"/>
    <lineage>
        <taxon>Bacteria</taxon>
        <taxon>Bacillati</taxon>
        <taxon>Actinomycetota</taxon>
        <taxon>Actinomycetes</taxon>
        <taxon>Kitasatosporales</taxon>
        <taxon>Streptomycetaceae</taxon>
        <taxon>Streptomyces</taxon>
        <taxon>Streptomyces aurantiacus group</taxon>
    </lineage>
</organism>
<dbReference type="EMBL" id="BMPQ01000003">
    <property type="protein sequence ID" value="GGK54334.1"/>
    <property type="molecule type" value="Genomic_DNA"/>
</dbReference>
<dbReference type="RefSeq" id="WP_189320970.1">
    <property type="nucleotide sequence ID" value="NZ_BMPQ01000003.1"/>
</dbReference>
<protein>
    <submittedName>
        <fullName evidence="2">Uncharacterized protein</fullName>
    </submittedName>
</protein>
<keyword evidence="1" id="KW-1133">Transmembrane helix</keyword>
<accession>A0A917VA80</accession>
<dbReference type="AlphaFoldDB" id="A0A917VA80"/>
<dbReference type="Proteomes" id="UP000637788">
    <property type="component" value="Unassembled WGS sequence"/>
</dbReference>
<evidence type="ECO:0000313" key="2">
    <source>
        <dbReference type="EMBL" id="GGK54334.1"/>
    </source>
</evidence>
<keyword evidence="3" id="KW-1185">Reference proteome</keyword>
<name>A0A917VA80_9ACTN</name>
<gene>
    <name evidence="2" type="ORF">GCM10010094_13510</name>
</gene>
<keyword evidence="1" id="KW-0812">Transmembrane</keyword>
<comment type="caution">
    <text evidence="2">The sequence shown here is derived from an EMBL/GenBank/DDBJ whole genome shotgun (WGS) entry which is preliminary data.</text>
</comment>
<keyword evidence="1" id="KW-0472">Membrane</keyword>
<reference evidence="2" key="2">
    <citation type="submission" date="2020-09" db="EMBL/GenBank/DDBJ databases">
        <authorList>
            <person name="Sun Q."/>
            <person name="Ohkuma M."/>
        </authorList>
    </citation>
    <scope>NUCLEOTIDE SEQUENCE</scope>
    <source>
        <strain evidence="2">JCM 3035</strain>
    </source>
</reference>
<reference evidence="2" key="1">
    <citation type="journal article" date="2014" name="Int. J. Syst. Evol. Microbiol.">
        <title>Complete genome sequence of Corynebacterium casei LMG S-19264T (=DSM 44701T), isolated from a smear-ripened cheese.</title>
        <authorList>
            <consortium name="US DOE Joint Genome Institute (JGI-PGF)"/>
            <person name="Walter F."/>
            <person name="Albersmeier A."/>
            <person name="Kalinowski J."/>
            <person name="Ruckert C."/>
        </authorList>
    </citation>
    <scope>NUCLEOTIDE SEQUENCE</scope>
    <source>
        <strain evidence="2">JCM 3035</strain>
    </source>
</reference>